<comment type="subcellular location">
    <subcellularLocation>
        <location evidence="8">Endoplasmic reticulum membrane</location>
        <topology evidence="8">Single-pass type I membrane protein</topology>
    </subcellularLocation>
    <subcellularLocation>
        <location evidence="1">Membrane</location>
        <topology evidence="1">Single-pass type I membrane protein</topology>
    </subcellularLocation>
</comment>
<feature type="signal peptide" evidence="8">
    <location>
        <begin position="1"/>
        <end position="21"/>
    </location>
</feature>
<dbReference type="UniPathway" id="UPA00378"/>
<evidence type="ECO:0000256" key="1">
    <source>
        <dbReference type="ARBA" id="ARBA00004479"/>
    </source>
</evidence>
<dbReference type="EMBL" id="GL945438">
    <property type="protein sequence ID" value="EGO21818.1"/>
    <property type="molecule type" value="Genomic_DNA"/>
</dbReference>
<dbReference type="Proteomes" id="UP000008064">
    <property type="component" value="Unassembled WGS sequence"/>
</dbReference>
<feature type="domain" description="OST48 N-terminal" evidence="9">
    <location>
        <begin position="29"/>
        <end position="275"/>
    </location>
</feature>
<dbReference type="Pfam" id="PF03345">
    <property type="entry name" value="OST48_N"/>
    <property type="match status" value="1"/>
</dbReference>
<keyword evidence="7 8" id="KW-0472">Membrane</keyword>
<evidence type="ECO:0000256" key="8">
    <source>
        <dbReference type="RuleBase" id="RU361142"/>
    </source>
</evidence>
<sequence>MRLFSSTLLFPLVALARLVAAKSSSGDSVLVLLDPSLEKENFSIFFNGLEQRGYALTFRAPKDAEPAIAEYDVPSFSHVILFTPESKSYAQDVTPQSLVGLLSQNTNLLIAMSPKQTLLTSLAAEFSLILPPPGTPLISHHPARAEPPTVIPVAVPQSPLVRPGTPPVWFSGVPHALNTNPNLVPILRAPSESFAADSNDDSGASMLVDATEKGGEGLWAGSQMDLVTGFQTSHNTRVVFAGGVELFSDEFTKKELPNGKPSGNAQFARDVVNWVFQESLALRIDHTTHHRVNETVPGEFYTTNDQIVYTAHISAYNPRTSSWEPFSGLTDLQLEFTMLDPHVRIALPPVAGSPGIYEVQFRAPDRHGVFKFVVDWRRRGYTYLQSSTTVPVVPPRHNEYPRFLSAAWPYYAGAMSTSAGFILFAALWLAGDVKGERKVKKGTKTE</sequence>
<dbReference type="Pfam" id="PF23358">
    <property type="entry name" value="OST48_MD"/>
    <property type="match status" value="1"/>
</dbReference>
<keyword evidence="6 8" id="KW-1133">Transmembrane helix</keyword>
<evidence type="ECO:0000256" key="5">
    <source>
        <dbReference type="ARBA" id="ARBA00022824"/>
    </source>
</evidence>
<dbReference type="GO" id="GO:0018279">
    <property type="term" value="P:protein N-linked glycosylation via asparagine"/>
    <property type="evidence" value="ECO:0007669"/>
    <property type="project" value="UniProtKB-UniRule"/>
</dbReference>
<name>F8P5D1_SERL9</name>
<dbReference type="RefSeq" id="XP_007321604.1">
    <property type="nucleotide sequence ID" value="XM_007321542.1"/>
</dbReference>
<protein>
    <recommendedName>
        <fullName evidence="8">Dolichyl-diphosphooligosaccharide--protein glycosyltransferase subunit WBP1</fullName>
        <shortName evidence="8">Oligosaccharyl transferase subunit WBP1</shortName>
    </recommendedName>
</protein>
<feature type="domain" description="OST48 middle" evidence="10">
    <location>
        <begin position="289"/>
        <end position="430"/>
    </location>
</feature>
<dbReference type="HOGENOM" id="CLU_031804_1_1_1"/>
<reference evidence="11" key="1">
    <citation type="submission" date="2011-04" db="EMBL/GenBank/DDBJ databases">
        <title>Evolution of plant cell wall degrading machinery underlies the functional diversity of forest fungi.</title>
        <authorList>
            <consortium name="US DOE Joint Genome Institute (JGI-PGF)"/>
            <person name="Eastwood D.C."/>
            <person name="Floudas D."/>
            <person name="Binder M."/>
            <person name="Majcherczyk A."/>
            <person name="Schneider P."/>
            <person name="Aerts A."/>
            <person name="Asiegbu F.O."/>
            <person name="Baker S.E."/>
            <person name="Barry K."/>
            <person name="Bendiksby M."/>
            <person name="Blumentritt M."/>
            <person name="Coutinho P.M."/>
            <person name="Cullen D."/>
            <person name="Cullen D."/>
            <person name="Gathman A."/>
            <person name="Goodell B."/>
            <person name="Henrissat B."/>
            <person name="Ihrmark K."/>
            <person name="Kauserud H."/>
            <person name="Kohler A."/>
            <person name="LaButti K."/>
            <person name="Lapidus A."/>
            <person name="Lavin J.L."/>
            <person name="Lee Y.-H."/>
            <person name="Lindquist E."/>
            <person name="Lilly W."/>
            <person name="Lucas S."/>
            <person name="Morin E."/>
            <person name="Murat C."/>
            <person name="Oguiza J.A."/>
            <person name="Park J."/>
            <person name="Pisabarro A.G."/>
            <person name="Riley R."/>
            <person name="Rosling A."/>
            <person name="Salamov A."/>
            <person name="Schmidt O."/>
            <person name="Schmutz J."/>
            <person name="Skrede I."/>
            <person name="Stenlid J."/>
            <person name="Wiebenga A."/>
            <person name="Xie X."/>
            <person name="Kues U."/>
            <person name="Hibbett D.S."/>
            <person name="Hoffmeister D."/>
            <person name="Hogberg N."/>
            <person name="Martin F."/>
            <person name="Grigoriev I.V."/>
            <person name="Watkinson S.C."/>
        </authorList>
    </citation>
    <scope>NUCLEOTIDE SEQUENCE</scope>
    <source>
        <strain evidence="11">S7.9</strain>
    </source>
</reference>
<accession>F8P5D1</accession>
<dbReference type="AlphaFoldDB" id="F8P5D1"/>
<evidence type="ECO:0000313" key="11">
    <source>
        <dbReference type="EMBL" id="EGO21818.1"/>
    </source>
</evidence>
<keyword evidence="8" id="KW-0732">Signal</keyword>
<evidence type="ECO:0000259" key="10">
    <source>
        <dbReference type="Pfam" id="PF23358"/>
    </source>
</evidence>
<feature type="transmembrane region" description="Helical" evidence="8">
    <location>
        <begin position="408"/>
        <end position="431"/>
    </location>
</feature>
<evidence type="ECO:0000256" key="2">
    <source>
        <dbReference type="ARBA" id="ARBA00004922"/>
    </source>
</evidence>
<dbReference type="InterPro" id="IPR005013">
    <property type="entry name" value="DDOST_48_kDa_subunit"/>
</dbReference>
<comment type="similarity">
    <text evidence="3 8">Belongs to the DDOST 48 kDa subunit family.</text>
</comment>
<dbReference type="GO" id="GO:0008250">
    <property type="term" value="C:oligosaccharyltransferase complex"/>
    <property type="evidence" value="ECO:0007669"/>
    <property type="project" value="TreeGrafter"/>
</dbReference>
<feature type="chain" id="PRO_5005130431" description="Dolichyl-diphosphooligosaccharide--protein glycosyltransferase subunit WBP1" evidence="8">
    <location>
        <begin position="22"/>
        <end position="446"/>
    </location>
</feature>
<dbReference type="GeneID" id="18820526"/>
<evidence type="ECO:0000259" key="9">
    <source>
        <dbReference type="Pfam" id="PF03345"/>
    </source>
</evidence>
<comment type="function">
    <text evidence="8">Subunit of the oligosaccharyl transferase (OST) complex that catalyzes the initial transfer of a defined glycan (Glc(3)Man(9)GlcNAc(2) in eukaryotes) from the lipid carrier dolichol-pyrophosphate to an asparagine residue within an Asn-X-Ser/Thr consensus motif in nascent polypeptide chains, the first step in protein N-glycosylation. N-glycosylation occurs cotranslationally and the complex associates with the Sec61 complex at the channel-forming translocon complex that mediates protein translocation across the endoplasmic reticulum (ER).</text>
</comment>
<dbReference type="InterPro" id="IPR055459">
    <property type="entry name" value="OST48_MD"/>
</dbReference>
<dbReference type="OrthoDB" id="29105at2759"/>
<dbReference type="InterPro" id="IPR055457">
    <property type="entry name" value="OST48_N"/>
</dbReference>
<evidence type="ECO:0000256" key="6">
    <source>
        <dbReference type="ARBA" id="ARBA00022989"/>
    </source>
</evidence>
<evidence type="ECO:0000256" key="3">
    <source>
        <dbReference type="ARBA" id="ARBA00008743"/>
    </source>
</evidence>
<dbReference type="PANTHER" id="PTHR10830:SF0">
    <property type="entry name" value="DOLICHYL-DIPHOSPHOOLIGOSACCHARIDE--PROTEIN GLYCOSYLTRANSFERASE 48 KDA SUBUNIT"/>
    <property type="match status" value="1"/>
</dbReference>
<keyword evidence="4 8" id="KW-0812">Transmembrane</keyword>
<dbReference type="KEGG" id="sla:SERLADRAFT_474743"/>
<proteinExistence type="inferred from homology"/>
<comment type="subunit">
    <text evidence="8">Component of the oligosaccharyltransferase (OST) complex.</text>
</comment>
<keyword evidence="5 8" id="KW-0256">Endoplasmic reticulum</keyword>
<comment type="pathway">
    <text evidence="2 8">Protein modification; protein glycosylation.</text>
</comment>
<evidence type="ECO:0000256" key="7">
    <source>
        <dbReference type="ARBA" id="ARBA00023136"/>
    </source>
</evidence>
<organism>
    <name type="scientific">Serpula lacrymans var. lacrymans (strain S7.9)</name>
    <name type="common">Dry rot fungus</name>
    <dbReference type="NCBI Taxonomy" id="578457"/>
    <lineage>
        <taxon>Eukaryota</taxon>
        <taxon>Fungi</taxon>
        <taxon>Dikarya</taxon>
        <taxon>Basidiomycota</taxon>
        <taxon>Agaricomycotina</taxon>
        <taxon>Agaricomycetes</taxon>
        <taxon>Agaricomycetidae</taxon>
        <taxon>Boletales</taxon>
        <taxon>Coniophorineae</taxon>
        <taxon>Serpulaceae</taxon>
        <taxon>Serpula</taxon>
    </lineage>
</organism>
<gene>
    <name evidence="11" type="ORF">SERLADRAFT_474743</name>
</gene>
<dbReference type="PANTHER" id="PTHR10830">
    <property type="entry name" value="DOLICHYL-DIPHOSPHOOLIGOSACCHARIDE--PROTEIN GLYCOSYLTRANSFERASE 48 KDA SUBUNIT"/>
    <property type="match status" value="1"/>
</dbReference>
<evidence type="ECO:0000256" key="4">
    <source>
        <dbReference type="ARBA" id="ARBA00022692"/>
    </source>
</evidence>